<dbReference type="NCBIfam" id="NF005718">
    <property type="entry name" value="PRK07534.1"/>
    <property type="match status" value="1"/>
</dbReference>
<dbReference type="RefSeq" id="WP_153440134.1">
    <property type="nucleotide sequence ID" value="NZ_JACIGA010000012.1"/>
</dbReference>
<dbReference type="Pfam" id="PF02574">
    <property type="entry name" value="S-methyl_trans"/>
    <property type="match status" value="1"/>
</dbReference>
<comment type="cofactor">
    <cofactor evidence="3">
        <name>Zn(2+)</name>
        <dbReference type="ChEBI" id="CHEBI:29105"/>
    </cofactor>
</comment>
<dbReference type="Gene3D" id="3.20.20.330">
    <property type="entry name" value="Homocysteine-binding-like domain"/>
    <property type="match status" value="1"/>
</dbReference>
<proteinExistence type="predicted"/>
<evidence type="ECO:0000256" key="4">
    <source>
        <dbReference type="SAM" id="MobiDB-lite"/>
    </source>
</evidence>
<keyword evidence="3" id="KW-0862">Zinc</keyword>
<dbReference type="PANTHER" id="PTHR11103:SF18">
    <property type="entry name" value="SLR1189 PROTEIN"/>
    <property type="match status" value="1"/>
</dbReference>
<dbReference type="InterPro" id="IPR003726">
    <property type="entry name" value="HCY_dom"/>
</dbReference>
<dbReference type="EC" id="2.1.1.5" evidence="6"/>
<evidence type="ECO:0000256" key="2">
    <source>
        <dbReference type="ARBA" id="ARBA00022679"/>
    </source>
</evidence>
<keyword evidence="3" id="KW-0479">Metal-binding</keyword>
<accession>A0A6N7LEJ4</accession>
<sequence length="339" mass="35078">MSASANALSDLLAQKGVLLADGATGTSLFAMGLEAGEAPELWNEAKPQNITKLHQDFVDAGADIILTNSFGGTRHRLKLHQAEDRVHALNKRAAEIARAVADKAPRKVITAGSVGPTGELLVPLGALSYEDAVAAFAEQIEGLKAGGAEVAWIETMSSPDEIRAAAEAATKVGLPYVYTGSFDTAGKTMMGLHPKDIHTVAGDIGEGPVAVGANCGVGASDILSSLLDMTAAKPEATVVVKGNCGIPEFRGSEIHYSGTPPLMAEYVRLAVDAGAKIIGGCCGTSCNHLAAMRLALDNHAKGERPTLDLIVEKIGPLRNKTADAGASAPTRERAGRRRA</sequence>
<name>A0A6N7LEJ4_SINTE</name>
<dbReference type="InterPro" id="IPR036589">
    <property type="entry name" value="HCY_dom_sf"/>
</dbReference>
<dbReference type="SUPFAM" id="SSF82282">
    <property type="entry name" value="Homocysteine S-methyltransferase"/>
    <property type="match status" value="1"/>
</dbReference>
<gene>
    <name evidence="6" type="primary">bmt</name>
    <name evidence="6" type="ORF">GHK62_15875</name>
</gene>
<organism evidence="6 7">
    <name type="scientific">Sinorhizobium terangae</name>
    <dbReference type="NCBI Taxonomy" id="110322"/>
    <lineage>
        <taxon>Bacteria</taxon>
        <taxon>Pseudomonadati</taxon>
        <taxon>Pseudomonadota</taxon>
        <taxon>Alphaproteobacteria</taxon>
        <taxon>Hyphomicrobiales</taxon>
        <taxon>Rhizobiaceae</taxon>
        <taxon>Sinorhizobium/Ensifer group</taxon>
        <taxon>Sinorhizobium</taxon>
    </lineage>
</organism>
<keyword evidence="7" id="KW-1185">Reference proteome</keyword>
<dbReference type="Proteomes" id="UP000439983">
    <property type="component" value="Unassembled WGS sequence"/>
</dbReference>
<dbReference type="GO" id="GO:0046872">
    <property type="term" value="F:metal ion binding"/>
    <property type="evidence" value="ECO:0007669"/>
    <property type="project" value="UniProtKB-KW"/>
</dbReference>
<feature type="domain" description="Hcy-binding" evidence="5">
    <location>
        <begin position="6"/>
        <end position="296"/>
    </location>
</feature>
<comment type="caution">
    <text evidence="6">The sequence shown here is derived from an EMBL/GenBank/DDBJ whole genome shotgun (WGS) entry which is preliminary data.</text>
</comment>
<feature type="binding site" evidence="3">
    <location>
        <position position="282"/>
    </location>
    <ligand>
        <name>Zn(2+)</name>
        <dbReference type="ChEBI" id="CHEBI:29105"/>
    </ligand>
</feature>
<reference evidence="6 7" key="1">
    <citation type="journal article" date="2013" name="Genome Biol.">
        <title>Comparative genomics of the core and accessory genomes of 48 Sinorhizobium strains comprising five genospecies.</title>
        <authorList>
            <person name="Sugawara M."/>
            <person name="Epstein B."/>
            <person name="Badgley B.D."/>
            <person name="Unno T."/>
            <person name="Xu L."/>
            <person name="Reese J."/>
            <person name="Gyaneshwar P."/>
            <person name="Denny R."/>
            <person name="Mudge J."/>
            <person name="Bharti A.K."/>
            <person name="Farmer A.D."/>
            <person name="May G.D."/>
            <person name="Woodward J.E."/>
            <person name="Medigue C."/>
            <person name="Vallenet D."/>
            <person name="Lajus A."/>
            <person name="Rouy Z."/>
            <person name="Martinez-Vaz B."/>
            <person name="Tiffin P."/>
            <person name="Young N.D."/>
            <person name="Sadowsky M.J."/>
        </authorList>
    </citation>
    <scope>NUCLEOTIDE SEQUENCE [LARGE SCALE GENOMIC DNA]</scope>
    <source>
        <strain evidence="6 7">USDA4894</strain>
    </source>
</reference>
<evidence type="ECO:0000313" key="7">
    <source>
        <dbReference type="Proteomes" id="UP000439983"/>
    </source>
</evidence>
<evidence type="ECO:0000259" key="5">
    <source>
        <dbReference type="PROSITE" id="PS50970"/>
    </source>
</evidence>
<protein>
    <submittedName>
        <fullName evidence="6">Betaine--homocysteine S-methyltransferase</fullName>
        <ecNumber evidence="6">2.1.1.5</ecNumber>
    </submittedName>
</protein>
<keyword evidence="1 3" id="KW-0489">Methyltransferase</keyword>
<dbReference type="EMBL" id="WITC01000059">
    <property type="protein sequence ID" value="MQX16192.1"/>
    <property type="molecule type" value="Genomic_DNA"/>
</dbReference>
<dbReference type="OrthoDB" id="9803687at2"/>
<dbReference type="GO" id="GO:0047150">
    <property type="term" value="F:betaine-homocysteine S-methyltransferase activity"/>
    <property type="evidence" value="ECO:0007669"/>
    <property type="project" value="UniProtKB-EC"/>
</dbReference>
<evidence type="ECO:0000313" key="6">
    <source>
        <dbReference type="EMBL" id="MQX16192.1"/>
    </source>
</evidence>
<dbReference type="PROSITE" id="PS50970">
    <property type="entry name" value="HCY"/>
    <property type="match status" value="1"/>
</dbReference>
<dbReference type="GO" id="GO:0032259">
    <property type="term" value="P:methylation"/>
    <property type="evidence" value="ECO:0007669"/>
    <property type="project" value="UniProtKB-KW"/>
</dbReference>
<feature type="binding site" evidence="3">
    <location>
        <position position="281"/>
    </location>
    <ligand>
        <name>Zn(2+)</name>
        <dbReference type="ChEBI" id="CHEBI:29105"/>
    </ligand>
</feature>
<feature type="binding site" evidence="3">
    <location>
        <position position="215"/>
    </location>
    <ligand>
        <name>Zn(2+)</name>
        <dbReference type="ChEBI" id="CHEBI:29105"/>
    </ligand>
</feature>
<evidence type="ECO:0000256" key="3">
    <source>
        <dbReference type="PROSITE-ProRule" id="PRU00333"/>
    </source>
</evidence>
<dbReference type="PANTHER" id="PTHR11103">
    <property type="entry name" value="SLR1189 PROTEIN"/>
    <property type="match status" value="1"/>
</dbReference>
<keyword evidence="2 3" id="KW-0808">Transferase</keyword>
<evidence type="ECO:0000256" key="1">
    <source>
        <dbReference type="ARBA" id="ARBA00022603"/>
    </source>
</evidence>
<feature type="region of interest" description="Disordered" evidence="4">
    <location>
        <begin position="320"/>
        <end position="339"/>
    </location>
</feature>
<dbReference type="AlphaFoldDB" id="A0A6N7LEJ4"/>